<dbReference type="InterPro" id="IPR044813">
    <property type="entry name" value="ACP_chloroplastic"/>
</dbReference>
<dbReference type="NCBIfam" id="NF002148">
    <property type="entry name" value="PRK00982.1-2"/>
    <property type="match status" value="1"/>
</dbReference>
<dbReference type="SUPFAM" id="SSF47336">
    <property type="entry name" value="ACP-like"/>
    <property type="match status" value="1"/>
</dbReference>
<name>A0AAN9FZ69_CROPI</name>
<dbReference type="PROSITE" id="PS00012">
    <property type="entry name" value="PHOSPHOPANTETHEINE"/>
    <property type="match status" value="1"/>
</dbReference>
<keyword evidence="6" id="KW-0150">Chloroplast</keyword>
<dbReference type="PROSITE" id="PS50075">
    <property type="entry name" value="CARRIER"/>
    <property type="match status" value="1"/>
</dbReference>
<reference evidence="15 16" key="1">
    <citation type="submission" date="2024-01" db="EMBL/GenBank/DDBJ databases">
        <title>The genomes of 5 underutilized Papilionoideae crops provide insights into root nodulation and disease resistanc.</title>
        <authorList>
            <person name="Yuan L."/>
        </authorList>
    </citation>
    <scope>NUCLEOTIDE SEQUENCE [LARGE SCALE GENOMIC DNA]</scope>
    <source>
        <strain evidence="15">ZHUSHIDOU_FW_LH</strain>
        <tissue evidence="15">Leaf</tissue>
    </source>
</reference>
<organism evidence="15 16">
    <name type="scientific">Crotalaria pallida</name>
    <name type="common">Smooth rattlebox</name>
    <name type="synonym">Crotalaria striata</name>
    <dbReference type="NCBI Taxonomy" id="3830"/>
    <lineage>
        <taxon>Eukaryota</taxon>
        <taxon>Viridiplantae</taxon>
        <taxon>Streptophyta</taxon>
        <taxon>Embryophyta</taxon>
        <taxon>Tracheophyta</taxon>
        <taxon>Spermatophyta</taxon>
        <taxon>Magnoliopsida</taxon>
        <taxon>eudicotyledons</taxon>
        <taxon>Gunneridae</taxon>
        <taxon>Pentapetalae</taxon>
        <taxon>rosids</taxon>
        <taxon>fabids</taxon>
        <taxon>Fabales</taxon>
        <taxon>Fabaceae</taxon>
        <taxon>Papilionoideae</taxon>
        <taxon>50 kb inversion clade</taxon>
        <taxon>genistoids sensu lato</taxon>
        <taxon>core genistoids</taxon>
        <taxon>Crotalarieae</taxon>
        <taxon>Crotalaria</taxon>
    </lineage>
</organism>
<evidence type="ECO:0000256" key="2">
    <source>
        <dbReference type="ARBA" id="ARBA00004229"/>
    </source>
</evidence>
<dbReference type="Pfam" id="PF00550">
    <property type="entry name" value="PP-binding"/>
    <property type="match status" value="1"/>
</dbReference>
<evidence type="ECO:0000256" key="1">
    <source>
        <dbReference type="ARBA" id="ARBA00003180"/>
    </source>
</evidence>
<comment type="caution">
    <text evidence="15">The sequence shown here is derived from an EMBL/GenBank/DDBJ whole genome shotgun (WGS) entry which is preliminary data.</text>
</comment>
<evidence type="ECO:0000256" key="6">
    <source>
        <dbReference type="ARBA" id="ARBA00022528"/>
    </source>
</evidence>
<evidence type="ECO:0000256" key="12">
    <source>
        <dbReference type="ARBA" id="ARBA00023160"/>
    </source>
</evidence>
<accession>A0AAN9FZ69</accession>
<keyword evidence="11" id="KW-0443">Lipid metabolism</keyword>
<keyword evidence="10" id="KW-0809">Transit peptide</keyword>
<dbReference type="InterPro" id="IPR006162">
    <property type="entry name" value="Ppantetheine_attach_site"/>
</dbReference>
<dbReference type="GO" id="GO:0031177">
    <property type="term" value="F:phosphopantetheine binding"/>
    <property type="evidence" value="ECO:0007669"/>
    <property type="project" value="InterPro"/>
</dbReference>
<evidence type="ECO:0000256" key="4">
    <source>
        <dbReference type="ARBA" id="ARBA00022450"/>
    </source>
</evidence>
<keyword evidence="7" id="KW-0597">Phosphoprotein</keyword>
<protein>
    <recommendedName>
        <fullName evidence="13">Acyl carrier protein</fullName>
    </recommendedName>
</protein>
<dbReference type="PANTHER" id="PTHR46153">
    <property type="entry name" value="ACYL CARRIER PROTEIN"/>
    <property type="match status" value="1"/>
</dbReference>
<dbReference type="HAMAP" id="MF_01217">
    <property type="entry name" value="Acyl_carrier"/>
    <property type="match status" value="1"/>
</dbReference>
<dbReference type="NCBIfam" id="TIGR00517">
    <property type="entry name" value="acyl_carrier"/>
    <property type="match status" value="1"/>
</dbReference>
<keyword evidence="4 13" id="KW-0596">Phosphopantetheine</keyword>
<dbReference type="InterPro" id="IPR036736">
    <property type="entry name" value="ACP-like_sf"/>
</dbReference>
<evidence type="ECO:0000259" key="14">
    <source>
        <dbReference type="PROSITE" id="PS50075"/>
    </source>
</evidence>
<dbReference type="InterPro" id="IPR009081">
    <property type="entry name" value="PP-bd_ACP"/>
</dbReference>
<keyword evidence="16" id="KW-1185">Reference proteome</keyword>
<evidence type="ECO:0000256" key="9">
    <source>
        <dbReference type="ARBA" id="ARBA00022832"/>
    </source>
</evidence>
<proteinExistence type="inferred from homology"/>
<dbReference type="PANTHER" id="PTHR46153:SF11">
    <property type="entry name" value="ACYL CARRIER PROTEIN 4, CHLOROPLASTIC"/>
    <property type="match status" value="1"/>
</dbReference>
<dbReference type="Gene3D" id="1.10.1200.10">
    <property type="entry name" value="ACP-like"/>
    <property type="match status" value="1"/>
</dbReference>
<keyword evidence="8" id="KW-0934">Plastid</keyword>
<evidence type="ECO:0000313" key="16">
    <source>
        <dbReference type="Proteomes" id="UP001372338"/>
    </source>
</evidence>
<evidence type="ECO:0000256" key="11">
    <source>
        <dbReference type="ARBA" id="ARBA00023098"/>
    </source>
</evidence>
<sequence length="140" mass="15379">MASISATSLMFKSSVKLPSNISQASYRISSLRTISIGWTRRSSPSLRTMGFRVTCAAQPETLEKVVEIVKKQLALPPESVLTPETTFIELGADSLDTVEIVMNLEERFGINVEDENSENITTVQDAAELIDKLVQMKGEA</sequence>
<feature type="domain" description="Carrier" evidence="14">
    <location>
        <begin position="59"/>
        <end position="134"/>
    </location>
</feature>
<evidence type="ECO:0000256" key="7">
    <source>
        <dbReference type="ARBA" id="ARBA00022553"/>
    </source>
</evidence>
<keyword evidence="12 13" id="KW-0275">Fatty acid biosynthesis</keyword>
<dbReference type="InterPro" id="IPR003231">
    <property type="entry name" value="ACP"/>
</dbReference>
<keyword evidence="9" id="KW-0276">Fatty acid metabolism</keyword>
<dbReference type="GO" id="GO:0009507">
    <property type="term" value="C:chloroplast"/>
    <property type="evidence" value="ECO:0007669"/>
    <property type="project" value="UniProtKB-SubCell"/>
</dbReference>
<dbReference type="GO" id="GO:0000036">
    <property type="term" value="F:acyl carrier activity"/>
    <property type="evidence" value="ECO:0007669"/>
    <property type="project" value="InterPro"/>
</dbReference>
<dbReference type="InterPro" id="IPR020806">
    <property type="entry name" value="PKS_PP-bd"/>
</dbReference>
<comment type="similarity">
    <text evidence="3">Belongs to the acyl carrier protein (ACP) family.</text>
</comment>
<dbReference type="Proteomes" id="UP001372338">
    <property type="component" value="Unassembled WGS sequence"/>
</dbReference>
<evidence type="ECO:0000256" key="5">
    <source>
        <dbReference type="ARBA" id="ARBA00022516"/>
    </source>
</evidence>
<evidence type="ECO:0000256" key="13">
    <source>
        <dbReference type="RuleBase" id="RU000722"/>
    </source>
</evidence>
<evidence type="ECO:0000256" key="8">
    <source>
        <dbReference type="ARBA" id="ARBA00022640"/>
    </source>
</evidence>
<keyword evidence="5 13" id="KW-0444">Lipid biosynthesis</keyword>
<evidence type="ECO:0000256" key="10">
    <source>
        <dbReference type="ARBA" id="ARBA00022946"/>
    </source>
</evidence>
<dbReference type="SMART" id="SM00823">
    <property type="entry name" value="PKS_PP"/>
    <property type="match status" value="1"/>
</dbReference>
<comment type="function">
    <text evidence="1 13">Carrier of the growing fatty acid chain in fatty acid biosynthesis.</text>
</comment>
<evidence type="ECO:0000256" key="3">
    <source>
        <dbReference type="ARBA" id="ARBA00010930"/>
    </source>
</evidence>
<comment type="subcellular location">
    <subcellularLocation>
        <location evidence="2">Plastid</location>
        <location evidence="2">Chloroplast</location>
    </subcellularLocation>
</comment>
<dbReference type="EMBL" id="JAYWIO010000002">
    <property type="protein sequence ID" value="KAK7282118.1"/>
    <property type="molecule type" value="Genomic_DNA"/>
</dbReference>
<evidence type="ECO:0000313" key="15">
    <source>
        <dbReference type="EMBL" id="KAK7282118.1"/>
    </source>
</evidence>
<gene>
    <name evidence="15" type="ORF">RIF29_10670</name>
</gene>
<dbReference type="AlphaFoldDB" id="A0AAN9FZ69"/>